<gene>
    <name evidence="1" type="ORF">PALI_b0819</name>
</gene>
<organism evidence="1 2">
    <name type="scientific">Pseudoalteromonas aliena SW19</name>
    <dbReference type="NCBI Taxonomy" id="1314866"/>
    <lineage>
        <taxon>Bacteria</taxon>
        <taxon>Pseudomonadati</taxon>
        <taxon>Pseudomonadota</taxon>
        <taxon>Gammaproteobacteria</taxon>
        <taxon>Alteromonadales</taxon>
        <taxon>Pseudoalteromonadaceae</taxon>
        <taxon>Pseudoalteromonas</taxon>
    </lineage>
</organism>
<dbReference type="Proteomes" id="UP000648482">
    <property type="component" value="Unassembled WGS sequence"/>
</dbReference>
<evidence type="ECO:0000313" key="2">
    <source>
        <dbReference type="Proteomes" id="UP000648482"/>
    </source>
</evidence>
<dbReference type="EMBL" id="AQGU01000029">
    <property type="protein sequence ID" value="MBE0361796.1"/>
    <property type="molecule type" value="Genomic_DNA"/>
</dbReference>
<protein>
    <submittedName>
        <fullName evidence="1">Uncharacterized protein</fullName>
    </submittedName>
</protein>
<evidence type="ECO:0000313" key="1">
    <source>
        <dbReference type="EMBL" id="MBE0361796.1"/>
    </source>
</evidence>
<proteinExistence type="predicted"/>
<keyword evidence="2" id="KW-1185">Reference proteome</keyword>
<accession>A0ABR9E7G3</accession>
<reference evidence="1 2" key="1">
    <citation type="submission" date="2015-06" db="EMBL/GenBank/DDBJ databases">
        <title>Genome sequence of Pseudoalteromonas aliena.</title>
        <authorList>
            <person name="Xie B.-B."/>
            <person name="Rong J.-C."/>
            <person name="Qin Q.-L."/>
            <person name="Zhang Y.-Z."/>
        </authorList>
    </citation>
    <scope>NUCLEOTIDE SEQUENCE [LARGE SCALE GENOMIC DNA]</scope>
    <source>
        <strain evidence="1 2">SW19</strain>
    </source>
</reference>
<comment type="caution">
    <text evidence="1">The sequence shown here is derived from an EMBL/GenBank/DDBJ whole genome shotgun (WGS) entry which is preliminary data.</text>
</comment>
<name>A0ABR9E7G3_9GAMM</name>
<sequence>MIKNKNKDLKQVSENLLVRNMISFTRAYWSVPKEYCFISD</sequence>